<proteinExistence type="predicted"/>
<protein>
    <submittedName>
        <fullName evidence="3">Uncharacterized protein</fullName>
    </submittedName>
</protein>
<dbReference type="AlphaFoldDB" id="A0AAN8FYM8"/>
<feature type="signal peptide" evidence="2">
    <location>
        <begin position="1"/>
        <end position="15"/>
    </location>
</feature>
<keyword evidence="4" id="KW-1185">Reference proteome</keyword>
<reference evidence="3 4" key="1">
    <citation type="submission" date="2019-10" db="EMBL/GenBank/DDBJ databases">
        <title>Assembly and Annotation for the nematode Trichostrongylus colubriformis.</title>
        <authorList>
            <person name="Martin J."/>
        </authorList>
    </citation>
    <scope>NUCLEOTIDE SEQUENCE [LARGE SCALE GENOMIC DNA]</scope>
    <source>
        <strain evidence="3">G859</strain>
        <tissue evidence="3">Whole worm</tissue>
    </source>
</reference>
<dbReference type="Proteomes" id="UP001331761">
    <property type="component" value="Unassembled WGS sequence"/>
</dbReference>
<organism evidence="3 4">
    <name type="scientific">Trichostrongylus colubriformis</name>
    <name type="common">Black scour worm</name>
    <dbReference type="NCBI Taxonomy" id="6319"/>
    <lineage>
        <taxon>Eukaryota</taxon>
        <taxon>Metazoa</taxon>
        <taxon>Ecdysozoa</taxon>
        <taxon>Nematoda</taxon>
        <taxon>Chromadorea</taxon>
        <taxon>Rhabditida</taxon>
        <taxon>Rhabditina</taxon>
        <taxon>Rhabditomorpha</taxon>
        <taxon>Strongyloidea</taxon>
        <taxon>Trichostrongylidae</taxon>
        <taxon>Trichostrongylus</taxon>
    </lineage>
</organism>
<sequence length="101" mass="10545">MQFFAVLALILSVAAFPAEVKDHATNESRKVADVRDGPCPAPGKSASVKPEADATVPDTFTPSSLEKGPQKHHYPGCGYYPDPITGIIQALLGPLIGGPFG</sequence>
<name>A0AAN8FYM8_TRICO</name>
<keyword evidence="2" id="KW-0732">Signal</keyword>
<feature type="chain" id="PRO_5042829398" evidence="2">
    <location>
        <begin position="16"/>
        <end position="101"/>
    </location>
</feature>
<evidence type="ECO:0000256" key="2">
    <source>
        <dbReference type="SAM" id="SignalP"/>
    </source>
</evidence>
<accession>A0AAN8FYM8</accession>
<feature type="region of interest" description="Disordered" evidence="1">
    <location>
        <begin position="25"/>
        <end position="72"/>
    </location>
</feature>
<evidence type="ECO:0000256" key="1">
    <source>
        <dbReference type="SAM" id="MobiDB-lite"/>
    </source>
</evidence>
<comment type="caution">
    <text evidence="3">The sequence shown here is derived from an EMBL/GenBank/DDBJ whole genome shotgun (WGS) entry which is preliminary data.</text>
</comment>
<evidence type="ECO:0000313" key="3">
    <source>
        <dbReference type="EMBL" id="KAK5985404.1"/>
    </source>
</evidence>
<feature type="compositionally biased region" description="Basic and acidic residues" evidence="1">
    <location>
        <begin position="25"/>
        <end position="36"/>
    </location>
</feature>
<evidence type="ECO:0000313" key="4">
    <source>
        <dbReference type="Proteomes" id="UP001331761"/>
    </source>
</evidence>
<dbReference type="EMBL" id="WIXE01001777">
    <property type="protein sequence ID" value="KAK5985404.1"/>
    <property type="molecule type" value="Genomic_DNA"/>
</dbReference>
<gene>
    <name evidence="3" type="ORF">GCK32_009489</name>
</gene>